<evidence type="ECO:0000256" key="8">
    <source>
        <dbReference type="ARBA" id="ARBA00022989"/>
    </source>
</evidence>
<accession>A0ABR0E4I9</accession>
<comment type="similarity">
    <text evidence="2">Belongs to the ferric reductase (FRE) family.</text>
</comment>
<feature type="transmembrane region" description="Helical" evidence="14">
    <location>
        <begin position="259"/>
        <end position="277"/>
    </location>
</feature>
<dbReference type="InterPro" id="IPR039261">
    <property type="entry name" value="FNR_nucleotide-bd"/>
</dbReference>
<dbReference type="EC" id="1.16.1.9" evidence="3"/>
<evidence type="ECO:0000313" key="16">
    <source>
        <dbReference type="EMBL" id="KAK4496244.1"/>
    </source>
</evidence>
<comment type="caution">
    <text evidence="16">The sequence shown here is derived from an EMBL/GenBank/DDBJ whole genome shotgun (WGS) entry which is preliminary data.</text>
</comment>
<feature type="transmembrane region" description="Helical" evidence="14">
    <location>
        <begin position="229"/>
        <end position="247"/>
    </location>
</feature>
<comment type="subcellular location">
    <subcellularLocation>
        <location evidence="1">Cell membrane</location>
        <topology evidence="1">Multi-pass membrane protein</topology>
    </subcellularLocation>
</comment>
<keyword evidence="10" id="KW-0406">Ion transport</keyword>
<evidence type="ECO:0000256" key="7">
    <source>
        <dbReference type="ARBA" id="ARBA00022982"/>
    </source>
</evidence>
<sequence length="634" mass="72041">MDMEMTHGTPWLDQPVMLHSSRAYKCSLKSEALCKWQQGYWRFWYEADHRYALPTVALFMVAIILFAIPFFITSIWPRAASAKPLRRGLTLNRYLSYRQFRINALNWNSAPLGVLLLGAVGTIFFFAMTLGPRPYYWPNTKHPKVSFGNSPPIATRTGWMSLACLPFVFATSSKSNMVTAVTGISHERLQVFHRWISYAMFVLALIHTFPFIVFHVWKGDMVEEWNTSVVYWTGVVAILAQAWLTFASFSPLRNWCYEWFKFSHFVAALVFVLFFFIHCDFRLSSWDYFIATGVIYALSWLHSFIRVFFQHGIGKSATIHLMSNGFIRVSVPTQSNWRTGQHYFIRFLGLGIHAWTTHPFTACSLPTKAHFYEAKDSELMFYIRPQGGFTARLAKYAEKHPGSKMRVLLDGPYGGIDMPKLESPEKMLVLAGGSGAGWCLPLIESFLRRKDCADCCDVGKDCNTPSMRVILATRDLATRNWFEEAVNELVSSSLIGKCPPGLVVEVHYSGGEDNANAPKATGQFLQKLDDPEKAPDADIAITAHNGPDSSSSDSETDEKDEPRGRFALSLRDFPSRPYLPDIIRQECADQDMPMGVFVCGPLSMQHDVANAVAKEQMRDMKRDLYLHMEHFSWA</sequence>
<evidence type="ECO:0000256" key="4">
    <source>
        <dbReference type="ARBA" id="ARBA00022448"/>
    </source>
</evidence>
<dbReference type="PANTHER" id="PTHR32361">
    <property type="entry name" value="FERRIC/CUPRIC REDUCTASE TRANSMEMBRANE COMPONENT"/>
    <property type="match status" value="1"/>
</dbReference>
<keyword evidence="4" id="KW-0813">Transport</keyword>
<evidence type="ECO:0000256" key="13">
    <source>
        <dbReference type="SAM" id="MobiDB-lite"/>
    </source>
</evidence>
<dbReference type="InterPro" id="IPR013121">
    <property type="entry name" value="Fe_red_NAD-bd_6"/>
</dbReference>
<dbReference type="Pfam" id="PF01794">
    <property type="entry name" value="Ferric_reduct"/>
    <property type="match status" value="1"/>
</dbReference>
<dbReference type="EMBL" id="JAXOVC010000010">
    <property type="protein sequence ID" value="KAK4496244.1"/>
    <property type="molecule type" value="Genomic_DNA"/>
</dbReference>
<evidence type="ECO:0000259" key="15">
    <source>
        <dbReference type="PROSITE" id="PS51384"/>
    </source>
</evidence>
<reference evidence="16 17" key="1">
    <citation type="journal article" date="2023" name="G3 (Bethesda)">
        <title>A chromosome-level genome assembly of Zasmidium syzygii isolated from banana leaves.</title>
        <authorList>
            <person name="van Westerhoven A.C."/>
            <person name="Mehrabi R."/>
            <person name="Talebi R."/>
            <person name="Steentjes M.B.F."/>
            <person name="Corcolon B."/>
            <person name="Chong P.A."/>
            <person name="Kema G.H.J."/>
            <person name="Seidl M.F."/>
        </authorList>
    </citation>
    <scope>NUCLEOTIDE SEQUENCE [LARGE SCALE GENOMIC DNA]</scope>
    <source>
        <strain evidence="16 17">P124</strain>
    </source>
</reference>
<evidence type="ECO:0000256" key="5">
    <source>
        <dbReference type="ARBA" id="ARBA00022475"/>
    </source>
</evidence>
<proteinExistence type="inferred from homology"/>
<keyword evidence="6 14" id="KW-0812">Transmembrane</keyword>
<dbReference type="InterPro" id="IPR013130">
    <property type="entry name" value="Fe3_Rdtase_TM_dom"/>
</dbReference>
<dbReference type="InterPro" id="IPR017938">
    <property type="entry name" value="Riboflavin_synthase-like_b-brl"/>
</dbReference>
<name>A0ABR0E4I9_ZASCE</name>
<evidence type="ECO:0000256" key="14">
    <source>
        <dbReference type="SAM" id="Phobius"/>
    </source>
</evidence>
<gene>
    <name evidence="16" type="ORF">PRZ48_012224</name>
</gene>
<keyword evidence="17" id="KW-1185">Reference proteome</keyword>
<evidence type="ECO:0000256" key="11">
    <source>
        <dbReference type="ARBA" id="ARBA00023136"/>
    </source>
</evidence>
<organism evidence="16 17">
    <name type="scientific">Zasmidium cellare</name>
    <name type="common">Wine cellar mold</name>
    <name type="synonym">Racodium cellare</name>
    <dbReference type="NCBI Taxonomy" id="395010"/>
    <lineage>
        <taxon>Eukaryota</taxon>
        <taxon>Fungi</taxon>
        <taxon>Dikarya</taxon>
        <taxon>Ascomycota</taxon>
        <taxon>Pezizomycotina</taxon>
        <taxon>Dothideomycetes</taxon>
        <taxon>Dothideomycetidae</taxon>
        <taxon>Mycosphaerellales</taxon>
        <taxon>Mycosphaerellaceae</taxon>
        <taxon>Zasmidium</taxon>
    </lineage>
</organism>
<evidence type="ECO:0000256" key="2">
    <source>
        <dbReference type="ARBA" id="ARBA00006278"/>
    </source>
</evidence>
<evidence type="ECO:0000313" key="17">
    <source>
        <dbReference type="Proteomes" id="UP001305779"/>
    </source>
</evidence>
<dbReference type="PROSITE" id="PS51384">
    <property type="entry name" value="FAD_FR"/>
    <property type="match status" value="1"/>
</dbReference>
<feature type="transmembrane region" description="Helical" evidence="14">
    <location>
        <begin position="195"/>
        <end position="217"/>
    </location>
</feature>
<evidence type="ECO:0000256" key="3">
    <source>
        <dbReference type="ARBA" id="ARBA00012668"/>
    </source>
</evidence>
<dbReference type="SFLD" id="SFLDG01168">
    <property type="entry name" value="Ferric_reductase_subgroup_(FRE"/>
    <property type="match status" value="1"/>
</dbReference>
<feature type="transmembrane region" description="Helical" evidence="14">
    <location>
        <begin position="110"/>
        <end position="131"/>
    </location>
</feature>
<keyword evidence="5" id="KW-1003">Cell membrane</keyword>
<feature type="transmembrane region" description="Helical" evidence="14">
    <location>
        <begin position="289"/>
        <end position="309"/>
    </location>
</feature>
<dbReference type="Gene3D" id="3.40.50.80">
    <property type="entry name" value="Nucleotide-binding domain of ferredoxin-NADP reductase (FNR) module"/>
    <property type="match status" value="1"/>
</dbReference>
<dbReference type="Proteomes" id="UP001305779">
    <property type="component" value="Unassembled WGS sequence"/>
</dbReference>
<evidence type="ECO:0000256" key="10">
    <source>
        <dbReference type="ARBA" id="ARBA00023065"/>
    </source>
</evidence>
<keyword evidence="11 14" id="KW-0472">Membrane</keyword>
<evidence type="ECO:0000256" key="9">
    <source>
        <dbReference type="ARBA" id="ARBA00023002"/>
    </source>
</evidence>
<keyword evidence="9" id="KW-0560">Oxidoreductase</keyword>
<protein>
    <recommendedName>
        <fullName evidence="3">ferric-chelate reductase (NADPH)</fullName>
        <ecNumber evidence="3">1.16.1.9</ecNumber>
    </recommendedName>
</protein>
<comment type="catalytic activity">
    <reaction evidence="12">
        <text>2 a Fe(II)-siderophore + NADP(+) + H(+) = 2 a Fe(III)-siderophore + NADPH</text>
        <dbReference type="Rhea" id="RHEA:28795"/>
        <dbReference type="Rhea" id="RHEA-COMP:11342"/>
        <dbReference type="Rhea" id="RHEA-COMP:11344"/>
        <dbReference type="ChEBI" id="CHEBI:15378"/>
        <dbReference type="ChEBI" id="CHEBI:29033"/>
        <dbReference type="ChEBI" id="CHEBI:29034"/>
        <dbReference type="ChEBI" id="CHEBI:57783"/>
        <dbReference type="ChEBI" id="CHEBI:58349"/>
        <dbReference type="EC" id="1.16.1.9"/>
    </reaction>
</comment>
<keyword evidence="8 14" id="KW-1133">Transmembrane helix</keyword>
<dbReference type="InterPro" id="IPR017927">
    <property type="entry name" value="FAD-bd_FR_type"/>
</dbReference>
<feature type="region of interest" description="Disordered" evidence="13">
    <location>
        <begin position="540"/>
        <end position="567"/>
    </location>
</feature>
<evidence type="ECO:0000256" key="12">
    <source>
        <dbReference type="ARBA" id="ARBA00048483"/>
    </source>
</evidence>
<feature type="transmembrane region" description="Helical" evidence="14">
    <location>
        <begin position="51"/>
        <end position="76"/>
    </location>
</feature>
<dbReference type="Pfam" id="PF08030">
    <property type="entry name" value="NAD_binding_6"/>
    <property type="match status" value="1"/>
</dbReference>
<dbReference type="Pfam" id="PF08022">
    <property type="entry name" value="FAD_binding_8"/>
    <property type="match status" value="1"/>
</dbReference>
<dbReference type="SUPFAM" id="SSF52343">
    <property type="entry name" value="Ferredoxin reductase-like, C-terminal NADP-linked domain"/>
    <property type="match status" value="1"/>
</dbReference>
<dbReference type="SUPFAM" id="SSF63380">
    <property type="entry name" value="Riboflavin synthase domain-like"/>
    <property type="match status" value="1"/>
</dbReference>
<feature type="domain" description="FAD-binding FR-type" evidence="15">
    <location>
        <begin position="284"/>
        <end position="419"/>
    </location>
</feature>
<dbReference type="CDD" id="cd06186">
    <property type="entry name" value="NOX_Duox_like_FAD_NADP"/>
    <property type="match status" value="1"/>
</dbReference>
<evidence type="ECO:0000256" key="1">
    <source>
        <dbReference type="ARBA" id="ARBA00004651"/>
    </source>
</evidence>
<dbReference type="InterPro" id="IPR051410">
    <property type="entry name" value="Ferric/Cupric_Reductase"/>
</dbReference>
<dbReference type="InterPro" id="IPR013112">
    <property type="entry name" value="FAD-bd_8"/>
</dbReference>
<evidence type="ECO:0000256" key="6">
    <source>
        <dbReference type="ARBA" id="ARBA00022692"/>
    </source>
</evidence>
<keyword evidence="7" id="KW-0249">Electron transport</keyword>
<dbReference type="SFLD" id="SFLDS00052">
    <property type="entry name" value="Ferric_Reductase_Domain"/>
    <property type="match status" value="1"/>
</dbReference>